<feature type="transmembrane region" description="Helical" evidence="8">
    <location>
        <begin position="331"/>
        <end position="350"/>
    </location>
</feature>
<dbReference type="PANTHER" id="PTHR43738">
    <property type="entry name" value="ABC TRANSPORTER, MEMBRANE PROTEIN"/>
    <property type="match status" value="1"/>
</dbReference>
<feature type="transmembrane region" description="Helical" evidence="8">
    <location>
        <begin position="297"/>
        <end position="319"/>
    </location>
</feature>
<evidence type="ECO:0000259" key="10">
    <source>
        <dbReference type="Pfam" id="PF12704"/>
    </source>
</evidence>
<reference evidence="12" key="1">
    <citation type="journal article" date="2019" name="Int. J. Syst. Evol. Microbiol.">
        <title>The Global Catalogue of Microorganisms (GCM) 10K type strain sequencing project: providing services to taxonomists for standard genome sequencing and annotation.</title>
        <authorList>
            <consortium name="The Broad Institute Genomics Platform"/>
            <consortium name="The Broad Institute Genome Sequencing Center for Infectious Disease"/>
            <person name="Wu L."/>
            <person name="Ma J."/>
        </authorList>
    </citation>
    <scope>NUCLEOTIDE SEQUENCE [LARGE SCALE GENOMIC DNA]</scope>
    <source>
        <strain evidence="12">JCM 18541</strain>
    </source>
</reference>
<evidence type="ECO:0000313" key="11">
    <source>
        <dbReference type="EMBL" id="GAA4788281.1"/>
    </source>
</evidence>
<feature type="transmembrane region" description="Helical" evidence="8">
    <location>
        <begin position="250"/>
        <end position="269"/>
    </location>
</feature>
<comment type="similarity">
    <text evidence="7">Belongs to the ABC-4 integral membrane protein family.</text>
</comment>
<keyword evidence="4 8" id="KW-0812">Transmembrane</keyword>
<dbReference type="Pfam" id="PF12704">
    <property type="entry name" value="MacB_PCD"/>
    <property type="match status" value="1"/>
</dbReference>
<name>A0ABP9AZ25_9MICC</name>
<keyword evidence="2" id="KW-0813">Transport</keyword>
<dbReference type="PANTHER" id="PTHR43738:SF1">
    <property type="entry name" value="HEMIN TRANSPORT SYSTEM PERMEASE PROTEIN HRTB-RELATED"/>
    <property type="match status" value="1"/>
</dbReference>
<accession>A0ABP9AZ25</accession>
<evidence type="ECO:0000313" key="12">
    <source>
        <dbReference type="Proteomes" id="UP001500187"/>
    </source>
</evidence>
<keyword evidence="12" id="KW-1185">Reference proteome</keyword>
<evidence type="ECO:0000256" key="4">
    <source>
        <dbReference type="ARBA" id="ARBA00022692"/>
    </source>
</evidence>
<evidence type="ECO:0000256" key="6">
    <source>
        <dbReference type="ARBA" id="ARBA00023136"/>
    </source>
</evidence>
<evidence type="ECO:0000256" key="8">
    <source>
        <dbReference type="SAM" id="Phobius"/>
    </source>
</evidence>
<keyword evidence="5 8" id="KW-1133">Transmembrane helix</keyword>
<evidence type="ECO:0000256" key="1">
    <source>
        <dbReference type="ARBA" id="ARBA00004651"/>
    </source>
</evidence>
<dbReference type="Proteomes" id="UP001500187">
    <property type="component" value="Unassembled WGS sequence"/>
</dbReference>
<proteinExistence type="inferred from homology"/>
<evidence type="ECO:0000259" key="9">
    <source>
        <dbReference type="Pfam" id="PF02687"/>
    </source>
</evidence>
<keyword evidence="6 8" id="KW-0472">Membrane</keyword>
<gene>
    <name evidence="11" type="ORF">GCM10023352_02520</name>
</gene>
<dbReference type="Pfam" id="PF02687">
    <property type="entry name" value="FtsX"/>
    <property type="match status" value="1"/>
</dbReference>
<dbReference type="EMBL" id="BAABKP010000001">
    <property type="protein sequence ID" value="GAA4788281.1"/>
    <property type="molecule type" value="Genomic_DNA"/>
</dbReference>
<protein>
    <submittedName>
        <fullName evidence="11">ABC transporter permease</fullName>
    </submittedName>
</protein>
<feature type="domain" description="MacB-like periplasmic core" evidence="10">
    <location>
        <begin position="21"/>
        <end position="220"/>
    </location>
</feature>
<evidence type="ECO:0000256" key="2">
    <source>
        <dbReference type="ARBA" id="ARBA00022448"/>
    </source>
</evidence>
<feature type="transmembrane region" description="Helical" evidence="8">
    <location>
        <begin position="15"/>
        <end position="35"/>
    </location>
</feature>
<dbReference type="InterPro" id="IPR051125">
    <property type="entry name" value="ABC-4/HrtB_transporter"/>
</dbReference>
<organism evidence="11 12">
    <name type="scientific">Rothia endophytica</name>
    <dbReference type="NCBI Taxonomy" id="1324766"/>
    <lineage>
        <taxon>Bacteria</taxon>
        <taxon>Bacillati</taxon>
        <taxon>Actinomycetota</taxon>
        <taxon>Actinomycetes</taxon>
        <taxon>Micrococcales</taxon>
        <taxon>Micrococcaceae</taxon>
        <taxon>Rothia</taxon>
    </lineage>
</organism>
<dbReference type="InterPro" id="IPR003838">
    <property type="entry name" value="ABC3_permease_C"/>
</dbReference>
<evidence type="ECO:0000256" key="3">
    <source>
        <dbReference type="ARBA" id="ARBA00022475"/>
    </source>
</evidence>
<dbReference type="RefSeq" id="WP_345443736.1">
    <property type="nucleotide sequence ID" value="NZ_BAABKP010000001.1"/>
</dbReference>
<feature type="domain" description="ABC3 transporter permease C-terminal" evidence="9">
    <location>
        <begin position="251"/>
        <end position="358"/>
    </location>
</feature>
<comment type="caution">
    <text evidence="11">The sequence shown here is derived from an EMBL/GenBank/DDBJ whole genome shotgun (WGS) entry which is preliminary data.</text>
</comment>
<sequence length="365" mass="37515">MFVGWRDILFAKGRFTLIGATVALITLLLVMLTGLTGGLGNQNTDALEKLPADTLVFAPSNEGGDASFTDSQITAGLLNQWQSAEGMTSAEPLGVSTGRLEAGSAVSMTLFSLPEGSPTVGEVSPLREGSLPADGEILLSATTAQDAGAQVGDTVTFSGTDLVVSGIAEDTFYSHTLTGWATTATWQNLTHQRTLEGDEAVVGTVMLAEGNADVEALASETGTQAITPRESFNALPAYTSERGSLVTMQGFLYGISALVIISFLTVWTIQRTRDIAVMRALGASQGFLTKDALAQTAVILAVGVAFGALTGFGLGALAANAVPFQLTALTVLAPAAGIWALGMAGSLIALRKVAKVDPMIALGGN</sequence>
<evidence type="ECO:0000256" key="5">
    <source>
        <dbReference type="ARBA" id="ARBA00022989"/>
    </source>
</evidence>
<dbReference type="InterPro" id="IPR025857">
    <property type="entry name" value="MacB_PCD"/>
</dbReference>
<comment type="subcellular location">
    <subcellularLocation>
        <location evidence="1">Cell membrane</location>
        <topology evidence="1">Multi-pass membrane protein</topology>
    </subcellularLocation>
</comment>
<keyword evidence="3" id="KW-1003">Cell membrane</keyword>
<evidence type="ECO:0000256" key="7">
    <source>
        <dbReference type="ARBA" id="ARBA00038076"/>
    </source>
</evidence>